<dbReference type="OrthoDB" id="9793848at2"/>
<dbReference type="InterPro" id="IPR009664">
    <property type="entry name" value="Ppnp"/>
</dbReference>
<evidence type="ECO:0000313" key="3">
    <source>
        <dbReference type="EMBL" id="RKG34002.1"/>
    </source>
</evidence>
<dbReference type="GO" id="GO:0016154">
    <property type="term" value="F:pyrimidine-nucleoside phosphorylase activity"/>
    <property type="evidence" value="ECO:0007669"/>
    <property type="project" value="TreeGrafter"/>
</dbReference>
<dbReference type="SUPFAM" id="SSF51182">
    <property type="entry name" value="RmlC-like cupins"/>
    <property type="match status" value="1"/>
</dbReference>
<evidence type="ECO:0000256" key="1">
    <source>
        <dbReference type="ARBA" id="ARBA00022676"/>
    </source>
</evidence>
<dbReference type="InterPro" id="IPR011051">
    <property type="entry name" value="RmlC_Cupin_sf"/>
</dbReference>
<proteinExistence type="predicted"/>
<reference evidence="3 4" key="1">
    <citation type="submission" date="2018-09" db="EMBL/GenBank/DDBJ databases">
        <title>The draft genome of Acinetobacter spp. strains.</title>
        <authorList>
            <person name="Qin J."/>
            <person name="Feng Y."/>
            <person name="Zong Z."/>
        </authorList>
    </citation>
    <scope>NUCLEOTIDE SEQUENCE [LARGE SCALE GENOMIC DNA]</scope>
    <source>
        <strain evidence="3 4">WCHAc060012</strain>
    </source>
</reference>
<dbReference type="InterPro" id="IPR014710">
    <property type="entry name" value="RmlC-like_jellyroll"/>
</dbReference>
<dbReference type="PANTHER" id="PTHR36540">
    <property type="entry name" value="PYRIMIDINE/PURINE NUCLEOSIDE PHOSPHORYLASE"/>
    <property type="match status" value="1"/>
</dbReference>
<dbReference type="GO" id="GO:0005829">
    <property type="term" value="C:cytosol"/>
    <property type="evidence" value="ECO:0007669"/>
    <property type="project" value="TreeGrafter"/>
</dbReference>
<keyword evidence="1" id="KW-0328">Glycosyltransferase</keyword>
<dbReference type="RefSeq" id="WP_120401208.1">
    <property type="nucleotide sequence ID" value="NZ_RAXV01000002.1"/>
</dbReference>
<comment type="caution">
    <text evidence="3">The sequence shown here is derived from an EMBL/GenBank/DDBJ whole genome shotgun (WGS) entry which is preliminary data.</text>
</comment>
<dbReference type="GO" id="GO:0004731">
    <property type="term" value="F:purine-nucleoside phosphorylase activity"/>
    <property type="evidence" value="ECO:0007669"/>
    <property type="project" value="TreeGrafter"/>
</dbReference>
<gene>
    <name evidence="3" type="ORF">D7V32_01750</name>
</gene>
<accession>A0A3A8EGE0</accession>
<keyword evidence="2" id="KW-0808">Transferase</keyword>
<dbReference type="EMBL" id="RAXV01000002">
    <property type="protein sequence ID" value="RKG34002.1"/>
    <property type="molecule type" value="Genomic_DNA"/>
</dbReference>
<dbReference type="Proteomes" id="UP000282388">
    <property type="component" value="Unassembled WGS sequence"/>
</dbReference>
<organism evidence="3 4">
    <name type="scientific">Acinetobacter tianfuensis</name>
    <dbReference type="NCBI Taxonomy" id="2419603"/>
    <lineage>
        <taxon>Bacteria</taxon>
        <taxon>Pseudomonadati</taxon>
        <taxon>Pseudomonadota</taxon>
        <taxon>Gammaproteobacteria</taxon>
        <taxon>Moraxellales</taxon>
        <taxon>Moraxellaceae</taxon>
        <taxon>Acinetobacter</taxon>
    </lineage>
</organism>
<protein>
    <submittedName>
        <fullName evidence="3">DUF1255 family protein</fullName>
    </submittedName>
</protein>
<dbReference type="Pfam" id="PF06865">
    <property type="entry name" value="Ppnp"/>
    <property type="match status" value="1"/>
</dbReference>
<evidence type="ECO:0000256" key="2">
    <source>
        <dbReference type="ARBA" id="ARBA00022679"/>
    </source>
</evidence>
<keyword evidence="4" id="KW-1185">Reference proteome</keyword>
<dbReference type="Gene3D" id="2.60.120.10">
    <property type="entry name" value="Jelly Rolls"/>
    <property type="match status" value="1"/>
</dbReference>
<sequence>MQSQFDFVSVSKKPNIHFGGRSISYVIKLENGQTKTLGVILATEEPLTFEAHVAEEIEIISGSCRVSIDHQEQQTYNTGDSFHVPANSQFKIITDDVLDYVCHFHDDA</sequence>
<dbReference type="AlphaFoldDB" id="A0A3A8EGE0"/>
<name>A0A3A8EGE0_9GAMM</name>
<evidence type="ECO:0000313" key="4">
    <source>
        <dbReference type="Proteomes" id="UP000282388"/>
    </source>
</evidence>
<dbReference type="PANTHER" id="PTHR36540:SF1">
    <property type="entry name" value="PYRIMIDINE_PURINE NUCLEOSIDE PHOSPHORYLASE"/>
    <property type="match status" value="1"/>
</dbReference>